<evidence type="ECO:0000256" key="1">
    <source>
        <dbReference type="ARBA" id="ARBA00010936"/>
    </source>
</evidence>
<feature type="active site" description="Proton donor/acceptor" evidence="7">
    <location>
        <position position="180"/>
    </location>
</feature>
<dbReference type="CDD" id="cd00959">
    <property type="entry name" value="DeoC"/>
    <property type="match status" value="1"/>
</dbReference>
<dbReference type="InterPro" id="IPR013785">
    <property type="entry name" value="Aldolase_TIM"/>
</dbReference>
<comment type="similarity">
    <text evidence="1 7">Belongs to the DeoC/FbaB aldolase family. DeoC type 1 subfamily.</text>
</comment>
<feature type="active site" description="Proton donor/acceptor" evidence="7">
    <location>
        <position position="89"/>
    </location>
</feature>
<dbReference type="PANTHER" id="PTHR10889">
    <property type="entry name" value="DEOXYRIBOSE-PHOSPHATE ALDOLASE"/>
    <property type="match status" value="1"/>
</dbReference>
<dbReference type="Proteomes" id="UP000276437">
    <property type="component" value="Chromosome"/>
</dbReference>
<dbReference type="PANTHER" id="PTHR10889:SF1">
    <property type="entry name" value="DEOXYRIBOSE-PHOSPHATE ALDOLASE"/>
    <property type="match status" value="1"/>
</dbReference>
<evidence type="ECO:0000256" key="5">
    <source>
        <dbReference type="ARBA" id="ARBA00048791"/>
    </source>
</evidence>
<dbReference type="HAMAP" id="MF_00114">
    <property type="entry name" value="DeoC_type1"/>
    <property type="match status" value="1"/>
</dbReference>
<dbReference type="RefSeq" id="WP_197723913.1">
    <property type="nucleotide sequence ID" value="NZ_AP018449.1"/>
</dbReference>
<gene>
    <name evidence="7 8" type="primary">deoC</name>
    <name evidence="8" type="ORF">MAMMFC1_00885</name>
</gene>
<keyword evidence="9" id="KW-1185">Reference proteome</keyword>
<accession>A0A348AGN9</accession>
<dbReference type="UniPathway" id="UPA00002">
    <property type="reaction ID" value="UER00468"/>
</dbReference>
<organism evidence="8 9">
    <name type="scientific">Methylomusa anaerophila</name>
    <dbReference type="NCBI Taxonomy" id="1930071"/>
    <lineage>
        <taxon>Bacteria</taxon>
        <taxon>Bacillati</taxon>
        <taxon>Bacillota</taxon>
        <taxon>Negativicutes</taxon>
        <taxon>Selenomonadales</taxon>
        <taxon>Sporomusaceae</taxon>
        <taxon>Methylomusa</taxon>
    </lineage>
</organism>
<dbReference type="NCBIfam" id="TIGR00126">
    <property type="entry name" value="deoC"/>
    <property type="match status" value="1"/>
</dbReference>
<keyword evidence="3 7" id="KW-0456">Lyase</keyword>
<keyword evidence="4 7" id="KW-0704">Schiff base</keyword>
<feature type="active site" description="Schiff-base intermediate with acetaldehyde" evidence="7">
    <location>
        <position position="151"/>
    </location>
</feature>
<dbReference type="InterPro" id="IPR011343">
    <property type="entry name" value="DeoC"/>
</dbReference>
<dbReference type="InterPro" id="IPR028581">
    <property type="entry name" value="DeoC_typeI"/>
</dbReference>
<dbReference type="KEGG" id="mana:MAMMFC1_00885"/>
<evidence type="ECO:0000313" key="9">
    <source>
        <dbReference type="Proteomes" id="UP000276437"/>
    </source>
</evidence>
<comment type="pathway">
    <text evidence="7">Carbohydrate degradation; 2-deoxy-D-ribose 1-phosphate degradation; D-glyceraldehyde 3-phosphate and acetaldehyde from 2-deoxy-alpha-D-ribose 1-phosphate: step 2/2.</text>
</comment>
<reference evidence="8 9" key="1">
    <citation type="journal article" date="2018" name="Int. J. Syst. Evol. Microbiol.">
        <title>Methylomusa anaerophila gen. nov., sp. nov., an anaerobic methanol-utilizing bacterium isolated from a microbial fuel cell.</title>
        <authorList>
            <person name="Amano N."/>
            <person name="Yamamuro A."/>
            <person name="Miyahara M."/>
            <person name="Kouzuma A."/>
            <person name="Abe T."/>
            <person name="Watanabe K."/>
        </authorList>
    </citation>
    <scope>NUCLEOTIDE SEQUENCE [LARGE SCALE GENOMIC DNA]</scope>
    <source>
        <strain evidence="8 9">MMFC1</strain>
    </source>
</reference>
<evidence type="ECO:0000256" key="2">
    <source>
        <dbReference type="ARBA" id="ARBA00022490"/>
    </source>
</evidence>
<dbReference type="GO" id="GO:0004139">
    <property type="term" value="F:deoxyribose-phosphate aldolase activity"/>
    <property type="evidence" value="ECO:0007669"/>
    <property type="project" value="UniProtKB-UniRule"/>
</dbReference>
<evidence type="ECO:0000256" key="6">
    <source>
        <dbReference type="ARBA" id="ARBA00056337"/>
    </source>
</evidence>
<comment type="subcellular location">
    <subcellularLocation>
        <location evidence="7">Cytoplasm</location>
    </subcellularLocation>
</comment>
<evidence type="ECO:0000256" key="3">
    <source>
        <dbReference type="ARBA" id="ARBA00023239"/>
    </source>
</evidence>
<evidence type="ECO:0000256" key="4">
    <source>
        <dbReference type="ARBA" id="ARBA00023270"/>
    </source>
</evidence>
<sequence>MNLASYIDHTLLRPDAVVADITRLCQEALEQKFAAVCVNPCYVDQAAHFLAGTGVKTAAVIGFPLGANLTAVKAFEAAEAIKYKADELDMVINIAAAKSGQWQAVEEDIRQVVAAAGGNLVKVIIETGFLTDEEKRHACDAILKAGAHFVKTSTGFGPGGATIEDIRLLKEIVGDSLGIKAAGGIRNRQQAEEMIAAGATRIGTSSGVEIVRP</sequence>
<dbReference type="Pfam" id="PF01791">
    <property type="entry name" value="DeoC"/>
    <property type="match status" value="1"/>
</dbReference>
<proteinExistence type="inferred from homology"/>
<evidence type="ECO:0000256" key="7">
    <source>
        <dbReference type="HAMAP-Rule" id="MF_00114"/>
    </source>
</evidence>
<dbReference type="Gene3D" id="3.20.20.70">
    <property type="entry name" value="Aldolase class I"/>
    <property type="match status" value="1"/>
</dbReference>
<dbReference type="GO" id="GO:0016052">
    <property type="term" value="P:carbohydrate catabolic process"/>
    <property type="evidence" value="ECO:0007669"/>
    <property type="project" value="TreeGrafter"/>
</dbReference>
<dbReference type="InterPro" id="IPR002915">
    <property type="entry name" value="DeoC/FbaB/LacD_aldolase"/>
</dbReference>
<name>A0A348AGN9_9FIRM</name>
<dbReference type="EMBL" id="AP018449">
    <property type="protein sequence ID" value="BBB90237.1"/>
    <property type="molecule type" value="Genomic_DNA"/>
</dbReference>
<comment type="catalytic activity">
    <reaction evidence="5 7">
        <text>2-deoxy-D-ribose 5-phosphate = D-glyceraldehyde 3-phosphate + acetaldehyde</text>
        <dbReference type="Rhea" id="RHEA:12821"/>
        <dbReference type="ChEBI" id="CHEBI:15343"/>
        <dbReference type="ChEBI" id="CHEBI:59776"/>
        <dbReference type="ChEBI" id="CHEBI:62877"/>
        <dbReference type="EC" id="4.1.2.4"/>
    </reaction>
</comment>
<dbReference type="AlphaFoldDB" id="A0A348AGN9"/>
<comment type="function">
    <text evidence="6 7">Catalyzes a reversible aldol reaction between acetaldehyde and D-glyceraldehyde 3-phosphate to generate 2-deoxy-D-ribose 5-phosphate.</text>
</comment>
<dbReference type="GO" id="GO:0005737">
    <property type="term" value="C:cytoplasm"/>
    <property type="evidence" value="ECO:0007669"/>
    <property type="project" value="UniProtKB-SubCell"/>
</dbReference>
<evidence type="ECO:0000313" key="8">
    <source>
        <dbReference type="EMBL" id="BBB90237.1"/>
    </source>
</evidence>
<dbReference type="SMART" id="SM01133">
    <property type="entry name" value="DeoC"/>
    <property type="match status" value="1"/>
</dbReference>
<protein>
    <recommendedName>
        <fullName evidence="7">Deoxyribose-phosphate aldolase</fullName>
        <shortName evidence="7">DERA</shortName>
        <ecNumber evidence="7">4.1.2.4</ecNumber>
    </recommendedName>
    <alternativeName>
        <fullName evidence="7">2-deoxy-D-ribose 5-phosphate aldolase</fullName>
    </alternativeName>
    <alternativeName>
        <fullName evidence="7">Phosphodeoxyriboaldolase</fullName>
        <shortName evidence="7">Deoxyriboaldolase</shortName>
    </alternativeName>
</protein>
<dbReference type="GO" id="GO:0009264">
    <property type="term" value="P:deoxyribonucleotide catabolic process"/>
    <property type="evidence" value="ECO:0007669"/>
    <property type="project" value="UniProtKB-UniRule"/>
</dbReference>
<dbReference type="PIRSF" id="PIRSF001357">
    <property type="entry name" value="DeoC"/>
    <property type="match status" value="1"/>
</dbReference>
<keyword evidence="2 7" id="KW-0963">Cytoplasm</keyword>
<dbReference type="GO" id="GO:0006018">
    <property type="term" value="P:2-deoxyribose 1-phosphate catabolic process"/>
    <property type="evidence" value="ECO:0007669"/>
    <property type="project" value="UniProtKB-UniRule"/>
</dbReference>
<dbReference type="SUPFAM" id="SSF51569">
    <property type="entry name" value="Aldolase"/>
    <property type="match status" value="1"/>
</dbReference>
<dbReference type="FunFam" id="3.20.20.70:FF:000044">
    <property type="entry name" value="Deoxyribose-phosphate aldolase"/>
    <property type="match status" value="1"/>
</dbReference>
<dbReference type="EC" id="4.1.2.4" evidence="7"/>